<proteinExistence type="predicted"/>
<feature type="region of interest" description="Disordered" evidence="1">
    <location>
        <begin position="127"/>
        <end position="148"/>
    </location>
</feature>
<dbReference type="SUPFAM" id="SSF53474">
    <property type="entry name" value="alpha/beta-Hydrolases"/>
    <property type="match status" value="1"/>
</dbReference>
<keyword evidence="2" id="KW-0732">Signal</keyword>
<organism evidence="3 4">
    <name type="scientific">Marinobacter iranensis</name>
    <dbReference type="NCBI Taxonomy" id="2962607"/>
    <lineage>
        <taxon>Bacteria</taxon>
        <taxon>Pseudomonadati</taxon>
        <taxon>Pseudomonadota</taxon>
        <taxon>Gammaproteobacteria</taxon>
        <taxon>Pseudomonadales</taxon>
        <taxon>Marinobacteraceae</taxon>
        <taxon>Marinobacter</taxon>
    </lineage>
</organism>
<reference evidence="3" key="1">
    <citation type="submission" date="2022-07" db="EMBL/GenBank/DDBJ databases">
        <title>Marinobacter iranensis a new bacterium isolate from a hipersaline lake in Iran.</title>
        <authorList>
            <person name="Mohammad A.M.A."/>
            <person name="Cristina S.-P."/>
            <person name="Antonio V."/>
        </authorList>
    </citation>
    <scope>NUCLEOTIDE SEQUENCE</scope>
    <source>
        <strain evidence="3">71-i</strain>
    </source>
</reference>
<dbReference type="RefSeq" id="WP_275705634.1">
    <property type="nucleotide sequence ID" value="NZ_JANCMW010000003.1"/>
</dbReference>
<feature type="region of interest" description="Disordered" evidence="1">
    <location>
        <begin position="323"/>
        <end position="358"/>
    </location>
</feature>
<sequence length="358" mass="39692">MKMIAIFLAALFSLLTGCQTVTTEPVAYSEDSESDIFDPETFERYSSIVVEAGTPEKPVDMRLWYTRPDELTADTPVVMVMHGGRRDADVYRDFWGAYANEYDVLIVAPEISEEDFPTGWGYQTGNWVTPDSSSVDETKGQRNPPEQSSFAALERAFDKLRDAFALEATEYDIWGHGSGAQFVTRMVMLYPQARIGTAVAANSGTYTFPDWSLPLRYGLKNTGVEEEDLKPSYAHHLVIMLGTADNDPSHRLLSKLDIAIAQGAHRLEKGKNFYAANKAKAEELGTEFNWELETVYGVGHSGQKMSVAGARYLLAGEKERALFPLDDDSDGDESGESRQKNELLQGSGAEDDPFADMD</sequence>
<dbReference type="PROSITE" id="PS51257">
    <property type="entry name" value="PROKAR_LIPOPROTEIN"/>
    <property type="match status" value="1"/>
</dbReference>
<dbReference type="InterPro" id="IPR029058">
    <property type="entry name" value="AB_hydrolase_fold"/>
</dbReference>
<dbReference type="EMBL" id="JANCMW010000003">
    <property type="protein sequence ID" value="MDF0750113.1"/>
    <property type="molecule type" value="Genomic_DNA"/>
</dbReference>
<gene>
    <name evidence="3" type="ORF">NLU14_07695</name>
</gene>
<feature type="compositionally biased region" description="Acidic residues" evidence="1">
    <location>
        <begin position="325"/>
        <end position="334"/>
    </location>
</feature>
<dbReference type="Proteomes" id="UP001143391">
    <property type="component" value="Unassembled WGS sequence"/>
</dbReference>
<evidence type="ECO:0000313" key="4">
    <source>
        <dbReference type="Proteomes" id="UP001143391"/>
    </source>
</evidence>
<feature type="signal peptide" evidence="2">
    <location>
        <begin position="1"/>
        <end position="23"/>
    </location>
</feature>
<keyword evidence="4" id="KW-1185">Reference proteome</keyword>
<evidence type="ECO:0008006" key="5">
    <source>
        <dbReference type="Google" id="ProtNLM"/>
    </source>
</evidence>
<dbReference type="PANTHER" id="PTHR35560:SF3">
    <property type="entry name" value="PEPTIDASE S9 PROLYL OLIGOPEPTIDASE CATALYTIC DOMAIN-CONTAINING PROTEIN"/>
    <property type="match status" value="1"/>
</dbReference>
<evidence type="ECO:0000256" key="2">
    <source>
        <dbReference type="SAM" id="SignalP"/>
    </source>
</evidence>
<accession>A0ABT5Y8Y7</accession>
<comment type="caution">
    <text evidence="3">The sequence shown here is derived from an EMBL/GenBank/DDBJ whole genome shotgun (WGS) entry which is preliminary data.</text>
</comment>
<protein>
    <recommendedName>
        <fullName evidence="5">Alpha/beta hydrolase</fullName>
    </recommendedName>
</protein>
<feature type="chain" id="PRO_5046664961" description="Alpha/beta hydrolase" evidence="2">
    <location>
        <begin position="24"/>
        <end position="358"/>
    </location>
</feature>
<evidence type="ECO:0000313" key="3">
    <source>
        <dbReference type="EMBL" id="MDF0750113.1"/>
    </source>
</evidence>
<dbReference type="PANTHER" id="PTHR35560">
    <property type="entry name" value="BLL0132 PROTEIN"/>
    <property type="match status" value="1"/>
</dbReference>
<evidence type="ECO:0000256" key="1">
    <source>
        <dbReference type="SAM" id="MobiDB-lite"/>
    </source>
</evidence>
<dbReference type="Gene3D" id="3.40.50.1820">
    <property type="entry name" value="alpha/beta hydrolase"/>
    <property type="match status" value="1"/>
</dbReference>
<feature type="compositionally biased region" description="Acidic residues" evidence="1">
    <location>
        <begin position="349"/>
        <end position="358"/>
    </location>
</feature>
<name>A0ABT5Y8Y7_9GAMM</name>